<keyword evidence="1" id="KW-1133">Transmembrane helix</keyword>
<accession>A0A4R8G1T5</accession>
<dbReference type="PIRSF" id="PIRSF033239">
    <property type="entry name" value="ExoD"/>
    <property type="match status" value="1"/>
</dbReference>
<evidence type="ECO:0000256" key="1">
    <source>
        <dbReference type="SAM" id="Phobius"/>
    </source>
</evidence>
<sequence length="196" mass="20978">MSAPDDWIISSLLEDLAALALASDRVSLADLIETLGARGFGPLLVMLSAFLILPVGMLPGLPGVVAVFMILIGGRMMTGQTTLWLPGRLRRVHLSGHVLAVSVARAQPAALWLRPLLAPRLVAFVESGPATRLIALILMATGGLIFLLGFIPGLPFVLSLHVLMLGLAMSTRDGLVAFLAYCMLLPEIVFIWRVFT</sequence>
<dbReference type="AlphaFoldDB" id="A0A4R8G1T5"/>
<organism evidence="3 4">
    <name type="scientific">Rhodovulum visakhapatnamense</name>
    <dbReference type="NCBI Taxonomy" id="364297"/>
    <lineage>
        <taxon>Bacteria</taxon>
        <taxon>Pseudomonadati</taxon>
        <taxon>Pseudomonadota</taxon>
        <taxon>Alphaproteobacteria</taxon>
        <taxon>Rhodobacterales</taxon>
        <taxon>Paracoccaceae</taxon>
        <taxon>Rhodovulum</taxon>
    </lineage>
</organism>
<dbReference type="Pfam" id="PF06055">
    <property type="entry name" value="ExoD"/>
    <property type="match status" value="1"/>
</dbReference>
<feature type="transmembrane region" description="Helical" evidence="1">
    <location>
        <begin position="43"/>
        <end position="73"/>
    </location>
</feature>
<dbReference type="RefSeq" id="WP_075786492.1">
    <property type="nucleotide sequence ID" value="NZ_JAESIL010000092.1"/>
</dbReference>
<comment type="caution">
    <text evidence="3">The sequence shown here is derived from an EMBL/GenBank/DDBJ whole genome shotgun (WGS) entry which is preliminary data.</text>
</comment>
<feature type="transmembrane region" description="Helical" evidence="1">
    <location>
        <begin position="133"/>
        <end position="163"/>
    </location>
</feature>
<dbReference type="Proteomes" id="UP000635853">
    <property type="component" value="Unassembled WGS sequence"/>
</dbReference>
<name>A0A4R8G1T5_9RHOB</name>
<reference evidence="2" key="3">
    <citation type="submission" date="2021-01" db="EMBL/GenBank/DDBJ databases">
        <authorList>
            <person name="Guzman M.S."/>
        </authorList>
    </citation>
    <scope>NUCLEOTIDE SEQUENCE</scope>
    <source>
        <strain evidence="2">AB19</strain>
    </source>
</reference>
<reference evidence="5" key="2">
    <citation type="submission" date="2021-01" db="EMBL/GenBank/DDBJ databases">
        <title>Draft genomes of Rhodovulum sulfidophilum.</title>
        <authorList>
            <person name="Guzman M.S."/>
        </authorList>
    </citation>
    <scope>NUCLEOTIDE SEQUENCE [LARGE SCALE GENOMIC DNA]</scope>
    <source>
        <strain evidence="5">AB19</strain>
    </source>
</reference>
<dbReference type="Proteomes" id="UP000295484">
    <property type="component" value="Unassembled WGS sequence"/>
</dbReference>
<evidence type="ECO:0000313" key="4">
    <source>
        <dbReference type="Proteomes" id="UP000295484"/>
    </source>
</evidence>
<evidence type="ECO:0000313" key="5">
    <source>
        <dbReference type="Proteomes" id="UP000635853"/>
    </source>
</evidence>
<evidence type="ECO:0000313" key="2">
    <source>
        <dbReference type="EMBL" id="MBL3579877.1"/>
    </source>
</evidence>
<dbReference type="PANTHER" id="PTHR41795:SF1">
    <property type="entry name" value="EXOPOLYSACCHARIDE SYNTHESIS PROTEIN"/>
    <property type="match status" value="1"/>
</dbReference>
<gene>
    <name evidence="3" type="ORF">EV657_101149</name>
    <name evidence="2" type="ORF">JMJ92_17220</name>
</gene>
<evidence type="ECO:0000313" key="3">
    <source>
        <dbReference type="EMBL" id="TDX33721.1"/>
    </source>
</evidence>
<keyword evidence="1" id="KW-0472">Membrane</keyword>
<dbReference type="PANTHER" id="PTHR41795">
    <property type="entry name" value="EXOPOLYSACCHARIDE SYNTHESIS PROTEIN"/>
    <property type="match status" value="1"/>
</dbReference>
<proteinExistence type="predicted"/>
<keyword evidence="5" id="KW-1185">Reference proteome</keyword>
<dbReference type="EMBL" id="JAESIL010000092">
    <property type="protein sequence ID" value="MBL3579877.1"/>
    <property type="molecule type" value="Genomic_DNA"/>
</dbReference>
<dbReference type="InterPro" id="IPR010331">
    <property type="entry name" value="ExoD"/>
</dbReference>
<reference evidence="3 4" key="1">
    <citation type="submission" date="2019-03" db="EMBL/GenBank/DDBJ databases">
        <title>Genomic Encyclopedia of Type Strains, Phase IV (KMG-IV): sequencing the most valuable type-strain genomes for metagenomic binning, comparative biology and taxonomic classification.</title>
        <authorList>
            <person name="Goeker M."/>
        </authorList>
    </citation>
    <scope>NUCLEOTIDE SEQUENCE [LARGE SCALE GENOMIC DNA]</scope>
    <source>
        <strain evidence="3 4">JA181</strain>
    </source>
</reference>
<keyword evidence="1" id="KW-0812">Transmembrane</keyword>
<dbReference type="EMBL" id="SOEB01000001">
    <property type="protein sequence ID" value="TDX33721.1"/>
    <property type="molecule type" value="Genomic_DNA"/>
</dbReference>
<feature type="transmembrane region" description="Helical" evidence="1">
    <location>
        <begin position="175"/>
        <end position="195"/>
    </location>
</feature>
<protein>
    <submittedName>
        <fullName evidence="2">Exopolysaccharide biosynthesis protein</fullName>
    </submittedName>
</protein>